<dbReference type="GO" id="GO:0051864">
    <property type="term" value="F:histone H3K36 demethylase activity"/>
    <property type="evidence" value="ECO:0007669"/>
    <property type="project" value="TreeGrafter"/>
</dbReference>
<evidence type="ECO:0000313" key="4">
    <source>
        <dbReference type="Proteomes" id="UP001075354"/>
    </source>
</evidence>
<name>A0AAV7XK51_9NEOP</name>
<dbReference type="PANTHER" id="PTHR10694">
    <property type="entry name" value="LYSINE-SPECIFIC DEMETHYLASE"/>
    <property type="match status" value="1"/>
</dbReference>
<feature type="domain" description="JmjC" evidence="2">
    <location>
        <begin position="116"/>
        <end position="286"/>
    </location>
</feature>
<protein>
    <recommendedName>
        <fullName evidence="2">JmjC domain-containing protein</fullName>
    </recommendedName>
</protein>
<feature type="region of interest" description="Disordered" evidence="1">
    <location>
        <begin position="338"/>
        <end position="359"/>
    </location>
</feature>
<dbReference type="GO" id="GO:0010468">
    <property type="term" value="P:regulation of gene expression"/>
    <property type="evidence" value="ECO:0007669"/>
    <property type="project" value="TreeGrafter"/>
</dbReference>
<organism evidence="3 4">
    <name type="scientific">Megalurothrips usitatus</name>
    <name type="common">bean blossom thrips</name>
    <dbReference type="NCBI Taxonomy" id="439358"/>
    <lineage>
        <taxon>Eukaryota</taxon>
        <taxon>Metazoa</taxon>
        <taxon>Ecdysozoa</taxon>
        <taxon>Arthropoda</taxon>
        <taxon>Hexapoda</taxon>
        <taxon>Insecta</taxon>
        <taxon>Pterygota</taxon>
        <taxon>Neoptera</taxon>
        <taxon>Paraneoptera</taxon>
        <taxon>Thysanoptera</taxon>
        <taxon>Terebrantia</taxon>
        <taxon>Thripoidea</taxon>
        <taxon>Thripidae</taxon>
        <taxon>Megalurothrips</taxon>
    </lineage>
</organism>
<evidence type="ECO:0000256" key="1">
    <source>
        <dbReference type="SAM" id="MobiDB-lite"/>
    </source>
</evidence>
<accession>A0AAV7XK51</accession>
<evidence type="ECO:0000313" key="3">
    <source>
        <dbReference type="EMBL" id="KAJ1526464.1"/>
    </source>
</evidence>
<dbReference type="PANTHER" id="PTHR10694:SF7">
    <property type="entry name" value="[HISTONE H3]-TRIMETHYL-L-LYSINE(9) DEMETHYLASE"/>
    <property type="match status" value="1"/>
</dbReference>
<dbReference type="GO" id="GO:0005634">
    <property type="term" value="C:nucleus"/>
    <property type="evidence" value="ECO:0007669"/>
    <property type="project" value="TreeGrafter"/>
</dbReference>
<dbReference type="SMART" id="SM00558">
    <property type="entry name" value="JmjC"/>
    <property type="match status" value="1"/>
</dbReference>
<dbReference type="PROSITE" id="PS51184">
    <property type="entry name" value="JMJC"/>
    <property type="match status" value="1"/>
</dbReference>
<dbReference type="GO" id="GO:0032454">
    <property type="term" value="F:histone H3K9 demethylase activity"/>
    <property type="evidence" value="ECO:0007669"/>
    <property type="project" value="TreeGrafter"/>
</dbReference>
<reference evidence="3" key="1">
    <citation type="submission" date="2022-12" db="EMBL/GenBank/DDBJ databases">
        <title>Chromosome-level genome assembly of the bean flower thrips Megalurothrips usitatus.</title>
        <authorList>
            <person name="Ma L."/>
            <person name="Liu Q."/>
            <person name="Li H."/>
            <person name="Cai W."/>
        </authorList>
    </citation>
    <scope>NUCLEOTIDE SEQUENCE</scope>
    <source>
        <strain evidence="3">Cailab_2022a</strain>
    </source>
</reference>
<dbReference type="Proteomes" id="UP001075354">
    <property type="component" value="Chromosome 7"/>
</dbReference>
<keyword evidence="4" id="KW-1185">Reference proteome</keyword>
<feature type="compositionally biased region" description="Basic and acidic residues" evidence="1">
    <location>
        <begin position="341"/>
        <end position="359"/>
    </location>
</feature>
<dbReference type="InterPro" id="IPR003347">
    <property type="entry name" value="JmjC_dom"/>
</dbReference>
<evidence type="ECO:0000259" key="2">
    <source>
        <dbReference type="PROSITE" id="PS51184"/>
    </source>
</evidence>
<dbReference type="Gene3D" id="2.60.120.650">
    <property type="entry name" value="Cupin"/>
    <property type="match status" value="1"/>
</dbReference>
<dbReference type="GO" id="GO:0000785">
    <property type="term" value="C:chromatin"/>
    <property type="evidence" value="ECO:0007669"/>
    <property type="project" value="TreeGrafter"/>
</dbReference>
<proteinExistence type="predicted"/>
<dbReference type="SUPFAM" id="SSF51197">
    <property type="entry name" value="Clavaminate synthase-like"/>
    <property type="match status" value="1"/>
</dbReference>
<gene>
    <name evidence="3" type="ORF">ONE63_009597</name>
</gene>
<sequence length="450" mass="51227">MNKKFNEKEYDTKEKRQVFSYQPDSQMVFKASLKDAIYEYVRAECTAEERAKFVEETLNPESYTKLQPNCCHFFEVLDQTAQFNENLEQIIKEKGENVKSPTKSTPLVYGTGIQLDRRQSYKICSTFSLSKLNTVLDLVDEKYDGLVYPYVYAASLHTFFAWHIEVAGTWSINYLLKGSPKPWFVIPPQFYGLVDKVSSTFRLNKYHTSCRAVLVDHKVIVTDPEYFKQHYGVPYATVVQEPGDFVITFPFSLHSGFNCGKNLAIAANFGDPDWAALGIYTPNCMCNEDQVNLDFTNILKKCRPDLLDVYKTGTALVFPVGHPLEVVGCSLTTPIQSSKVSDARGSSKDKSTSSHEVQNHRGIKGRILHCPECNVSFKENEMQRLKCHIMKHHSEKADRLLRVVAAKYPPWKPKTTGGFRCKVCSVFMRGSKTHLSMHYKKLHPGVTFPG</sequence>
<dbReference type="EMBL" id="JAPTSV010000007">
    <property type="protein sequence ID" value="KAJ1526464.1"/>
    <property type="molecule type" value="Genomic_DNA"/>
</dbReference>
<comment type="caution">
    <text evidence="3">The sequence shown here is derived from an EMBL/GenBank/DDBJ whole genome shotgun (WGS) entry which is preliminary data.</text>
</comment>
<dbReference type="Pfam" id="PF02373">
    <property type="entry name" value="JmjC"/>
    <property type="match status" value="1"/>
</dbReference>
<dbReference type="AlphaFoldDB" id="A0AAV7XK51"/>